<reference evidence="3 4" key="1">
    <citation type="journal article" date="2018" name="Gigascience">
        <title>Genomes of trombidid mites reveal novel predicted allergens and laterally-transferred genes associated with secondary metabolism.</title>
        <authorList>
            <person name="Dong X."/>
            <person name="Chaisiri K."/>
            <person name="Xia D."/>
            <person name="Armstrong S.D."/>
            <person name="Fang Y."/>
            <person name="Donnelly M.J."/>
            <person name="Kadowaki T."/>
            <person name="McGarry J.W."/>
            <person name="Darby A.C."/>
            <person name="Makepeace B.L."/>
        </authorList>
    </citation>
    <scope>NUCLEOTIDE SEQUENCE [LARGE SCALE GENOMIC DNA]</scope>
    <source>
        <strain evidence="3">UoL-WK</strain>
    </source>
</reference>
<dbReference type="InterPro" id="IPR012337">
    <property type="entry name" value="RNaseH-like_sf"/>
</dbReference>
<dbReference type="GO" id="GO:0006139">
    <property type="term" value="P:nucleobase-containing compound metabolic process"/>
    <property type="evidence" value="ECO:0007669"/>
    <property type="project" value="InterPro"/>
</dbReference>
<dbReference type="Gene3D" id="3.30.420.10">
    <property type="entry name" value="Ribonuclease H-like superfamily/Ribonuclease H"/>
    <property type="match status" value="1"/>
</dbReference>
<dbReference type="PANTHER" id="PTHR46814:SF1">
    <property type="entry name" value="EGALITARIAN, ISOFORM B"/>
    <property type="match status" value="1"/>
</dbReference>
<protein>
    <recommendedName>
        <fullName evidence="2">3'-5' exonuclease domain-containing protein</fullName>
    </recommendedName>
</protein>
<dbReference type="EMBL" id="NCKU01001564">
    <property type="protein sequence ID" value="RWS11800.1"/>
    <property type="molecule type" value="Genomic_DNA"/>
</dbReference>
<keyword evidence="4" id="KW-1185">Reference proteome</keyword>
<feature type="region of interest" description="Disordered" evidence="1">
    <location>
        <begin position="466"/>
        <end position="485"/>
    </location>
</feature>
<dbReference type="STRING" id="1965070.A0A3S3NYS1"/>
<evidence type="ECO:0000259" key="2">
    <source>
        <dbReference type="SMART" id="SM00474"/>
    </source>
</evidence>
<dbReference type="InterPro" id="IPR056589">
    <property type="entry name" value="WH_Egal-1"/>
</dbReference>
<feature type="region of interest" description="Disordered" evidence="1">
    <location>
        <begin position="408"/>
        <end position="428"/>
    </location>
</feature>
<dbReference type="AlphaFoldDB" id="A0A3S3NYS1"/>
<accession>A0A3S3NYS1</accession>
<dbReference type="Pfam" id="PF01612">
    <property type="entry name" value="DNA_pol_A_exo1"/>
    <property type="match status" value="1"/>
</dbReference>
<comment type="caution">
    <text evidence="3">The sequence shown here is derived from an EMBL/GenBank/DDBJ whole genome shotgun (WGS) entry which is preliminary data.</text>
</comment>
<evidence type="ECO:0000256" key="1">
    <source>
        <dbReference type="SAM" id="MobiDB-lite"/>
    </source>
</evidence>
<dbReference type="GO" id="GO:0003676">
    <property type="term" value="F:nucleic acid binding"/>
    <property type="evidence" value="ECO:0007669"/>
    <property type="project" value="InterPro"/>
</dbReference>
<gene>
    <name evidence="3" type="ORF">B4U79_14406</name>
</gene>
<feature type="domain" description="3'-5' exonuclease" evidence="2">
    <location>
        <begin position="201"/>
        <end position="390"/>
    </location>
</feature>
<dbReference type="Proteomes" id="UP000285301">
    <property type="component" value="Unassembled WGS sequence"/>
</dbReference>
<organism evidence="3 4">
    <name type="scientific">Dinothrombium tinctorium</name>
    <dbReference type="NCBI Taxonomy" id="1965070"/>
    <lineage>
        <taxon>Eukaryota</taxon>
        <taxon>Metazoa</taxon>
        <taxon>Ecdysozoa</taxon>
        <taxon>Arthropoda</taxon>
        <taxon>Chelicerata</taxon>
        <taxon>Arachnida</taxon>
        <taxon>Acari</taxon>
        <taxon>Acariformes</taxon>
        <taxon>Trombidiformes</taxon>
        <taxon>Prostigmata</taxon>
        <taxon>Anystina</taxon>
        <taxon>Parasitengona</taxon>
        <taxon>Trombidioidea</taxon>
        <taxon>Trombidiidae</taxon>
        <taxon>Dinothrombium</taxon>
    </lineage>
</organism>
<dbReference type="InterPro" id="IPR002562">
    <property type="entry name" value="3'-5'_exonuclease_dom"/>
</dbReference>
<dbReference type="SUPFAM" id="SSF53098">
    <property type="entry name" value="Ribonuclease H-like"/>
    <property type="match status" value="1"/>
</dbReference>
<evidence type="ECO:0000313" key="4">
    <source>
        <dbReference type="Proteomes" id="UP000285301"/>
    </source>
</evidence>
<dbReference type="Pfam" id="PF23713">
    <property type="entry name" value="WHD_Egal"/>
    <property type="match status" value="1"/>
</dbReference>
<dbReference type="SMART" id="SM00474">
    <property type="entry name" value="35EXOc"/>
    <property type="match status" value="1"/>
</dbReference>
<sequence length="524" mass="60790">MSRKQTNKASAEELDSYVHDLLLFIAHLLKEERTLSVGETTENVAKRGNLKNLKRIASGDSLEARVKVFLWQHPSVFTIENERVFLTKMSPDLEVELETSKEQRALDYVVFRLQQYGFMQVLISTLFGHLHHASTDIKNHFINNYTCFFKFLESFKHIFVILESYVALQAVYEKSVSEQKPLPKSDEYFIDERVMNNMCIITNIDEGKHLIDYICRTKKVVAIDCEGVNLGAKNGSITLVQLAFVDCDDFVPDITPYIKIYLFDVHINRGLLPVCLKRLFQAPFVMKVFQGCSADSTSLYMKHNISLNNVFDTVIAHRYLNNGGKADLYSLYEHYVGEQANRMKKDIKKQYINNPRLWAQRPLNELLTYYAAFDVFSLIRVYFAMLPKISEDGIKIITRKSNNASSYAARRELASDESPSEGSDSHATAMTQNHYKKKPMYVDWGPDNRQNNVYYNGSYNPNGFYPHGHSVPHQSSRNGYYKKPPAFDSYWNREQNYFPESRGRKEHRQNTNDSQRRSFKSKFQ</sequence>
<dbReference type="GO" id="GO:0008408">
    <property type="term" value="F:3'-5' exonuclease activity"/>
    <property type="evidence" value="ECO:0007669"/>
    <property type="project" value="InterPro"/>
</dbReference>
<name>A0A3S3NYS1_9ACAR</name>
<evidence type="ECO:0000313" key="3">
    <source>
        <dbReference type="EMBL" id="RWS11800.1"/>
    </source>
</evidence>
<dbReference type="PANTHER" id="PTHR46814">
    <property type="entry name" value="EGALITARIAN, ISOFORM B"/>
    <property type="match status" value="1"/>
</dbReference>
<feature type="region of interest" description="Disordered" evidence="1">
    <location>
        <begin position="492"/>
        <end position="524"/>
    </location>
</feature>
<dbReference type="OrthoDB" id="26838at2759"/>
<dbReference type="InterPro" id="IPR036397">
    <property type="entry name" value="RNaseH_sf"/>
</dbReference>
<proteinExistence type="predicted"/>